<keyword evidence="3" id="KW-1185">Reference proteome</keyword>
<feature type="compositionally biased region" description="Low complexity" evidence="1">
    <location>
        <begin position="18"/>
        <end position="27"/>
    </location>
</feature>
<sequence length="134" mass="13814">MGKKKQKKKQKKAERAAFEQAAAARAAGEQPSPLHRVGQVLLDQARSPIGRQLIATGVVAMAAALTRDTTRGATDPTPAPNASDAAAPPPPPSIPTQPAPTPPASTRPDVTAIAGLALSALEQFVQRKAPTDKS</sequence>
<proteinExistence type="predicted"/>
<name>A0A7W6A6Y1_9SPHN</name>
<evidence type="ECO:0000256" key="1">
    <source>
        <dbReference type="SAM" id="MobiDB-lite"/>
    </source>
</evidence>
<feature type="compositionally biased region" description="Basic residues" evidence="1">
    <location>
        <begin position="1"/>
        <end position="12"/>
    </location>
</feature>
<comment type="caution">
    <text evidence="2">The sequence shown here is derived from an EMBL/GenBank/DDBJ whole genome shotgun (WGS) entry which is preliminary data.</text>
</comment>
<feature type="region of interest" description="Disordered" evidence="1">
    <location>
        <begin position="1"/>
        <end position="35"/>
    </location>
</feature>
<protein>
    <submittedName>
        <fullName evidence="2">Uncharacterized protein</fullName>
    </submittedName>
</protein>
<organism evidence="2 3">
    <name type="scientific">Sphingomonas pseudosanguinis</name>
    <dbReference type="NCBI Taxonomy" id="413712"/>
    <lineage>
        <taxon>Bacteria</taxon>
        <taxon>Pseudomonadati</taxon>
        <taxon>Pseudomonadota</taxon>
        <taxon>Alphaproteobacteria</taxon>
        <taxon>Sphingomonadales</taxon>
        <taxon>Sphingomonadaceae</taxon>
        <taxon>Sphingomonas</taxon>
    </lineage>
</organism>
<reference evidence="2 3" key="1">
    <citation type="submission" date="2020-08" db="EMBL/GenBank/DDBJ databases">
        <title>Genomic Encyclopedia of Type Strains, Phase IV (KMG-IV): sequencing the most valuable type-strain genomes for metagenomic binning, comparative biology and taxonomic classification.</title>
        <authorList>
            <person name="Goeker M."/>
        </authorList>
    </citation>
    <scope>NUCLEOTIDE SEQUENCE [LARGE SCALE GENOMIC DNA]</scope>
    <source>
        <strain evidence="2 3">DSM 19512</strain>
    </source>
</reference>
<dbReference type="RefSeq" id="WP_183949760.1">
    <property type="nucleotide sequence ID" value="NZ_JACIDH010000001.1"/>
</dbReference>
<dbReference type="AlphaFoldDB" id="A0A7W6A6Y1"/>
<evidence type="ECO:0000313" key="2">
    <source>
        <dbReference type="EMBL" id="MBB3877687.1"/>
    </source>
</evidence>
<dbReference type="Proteomes" id="UP000538670">
    <property type="component" value="Unassembled WGS sequence"/>
</dbReference>
<evidence type="ECO:0000313" key="3">
    <source>
        <dbReference type="Proteomes" id="UP000538670"/>
    </source>
</evidence>
<feature type="compositionally biased region" description="Pro residues" evidence="1">
    <location>
        <begin position="87"/>
        <end position="105"/>
    </location>
</feature>
<accession>A0A7W6A6Y1</accession>
<dbReference type="EMBL" id="JACIDH010000001">
    <property type="protein sequence ID" value="MBB3877687.1"/>
    <property type="molecule type" value="Genomic_DNA"/>
</dbReference>
<feature type="compositionally biased region" description="Low complexity" evidence="1">
    <location>
        <begin position="73"/>
        <end position="86"/>
    </location>
</feature>
<gene>
    <name evidence="2" type="ORF">GGR48_000090</name>
</gene>
<feature type="region of interest" description="Disordered" evidence="1">
    <location>
        <begin position="69"/>
        <end position="111"/>
    </location>
</feature>